<dbReference type="PROSITE" id="PS51193">
    <property type="entry name" value="HELICASE_ATP_BIND_2"/>
    <property type="match status" value="1"/>
</dbReference>
<dbReference type="Gene3D" id="1.10.30.20">
    <property type="entry name" value="Bacterial XPD DNA helicase, FeS cluster domain"/>
    <property type="match status" value="1"/>
</dbReference>
<evidence type="ECO:0000256" key="2">
    <source>
        <dbReference type="ARBA" id="ARBA00022722"/>
    </source>
</evidence>
<dbReference type="InterPro" id="IPR038726">
    <property type="entry name" value="PDDEXK_AddAB-type"/>
</dbReference>
<proteinExistence type="inferred from homology"/>
<organism evidence="17 18">
    <name type="scientific">Blautia producta</name>
    <dbReference type="NCBI Taxonomy" id="33035"/>
    <lineage>
        <taxon>Bacteria</taxon>
        <taxon>Bacillati</taxon>
        <taxon>Bacillota</taxon>
        <taxon>Clostridia</taxon>
        <taxon>Lachnospirales</taxon>
        <taxon>Lachnospiraceae</taxon>
        <taxon>Blautia</taxon>
    </lineage>
</organism>
<evidence type="ECO:0000259" key="16">
    <source>
        <dbReference type="PROSITE" id="PS51193"/>
    </source>
</evidence>
<keyword evidence="2" id="KW-0540">Nuclease</keyword>
<keyword evidence="5" id="KW-0227">DNA damage</keyword>
<evidence type="ECO:0000256" key="5">
    <source>
        <dbReference type="ARBA" id="ARBA00022763"/>
    </source>
</evidence>
<evidence type="ECO:0000256" key="3">
    <source>
        <dbReference type="ARBA" id="ARBA00022723"/>
    </source>
</evidence>
<keyword evidence="11" id="KW-0411">Iron-sulfur</keyword>
<keyword evidence="8" id="KW-0269">Exonuclease</keyword>
<reference evidence="17 18" key="1">
    <citation type="submission" date="2019-01" db="EMBL/GenBank/DDBJ databases">
        <title>PMF-metabolizing Aryl O-demethylase.</title>
        <authorList>
            <person name="Kim M."/>
        </authorList>
    </citation>
    <scope>NUCLEOTIDE SEQUENCE [LARGE SCALE GENOMIC DNA]</scope>
    <source>
        <strain evidence="17 18">PMF1</strain>
    </source>
</reference>
<keyword evidence="13" id="KW-0234">DNA repair</keyword>
<keyword evidence="7" id="KW-0347">Helicase</keyword>
<keyword evidence="12" id="KW-0238">DNA-binding</keyword>
<dbReference type="Pfam" id="PF12705">
    <property type="entry name" value="PDDEXK_1"/>
    <property type="match status" value="1"/>
</dbReference>
<dbReference type="SMART" id="SM00488">
    <property type="entry name" value="DEXDc2"/>
    <property type="match status" value="1"/>
</dbReference>
<dbReference type="EMBL" id="CP035945">
    <property type="protein sequence ID" value="QBE97029.1"/>
    <property type="molecule type" value="Genomic_DNA"/>
</dbReference>
<sequence>MSEMKEVIRISVRNLVEFILRSGNLDNRRTVSADREAMRKGSKAHRKIQKQMGLSYRAEVPLLWEEEFDEFVVRLEGRADGIIEEKDGVTIDEIKGVYRDLEFLEEPVPVHRAQAMCYAYIYGTQKGLEQIGVQMTYCQLESEQVKRFREEMSISVLKKWFSDLMEQYYKWAYFQYRRRIERRESMQGLEFPYEYREGQKNLTAGVYHTFRSGKQLFIQAPTGIGKTMAALFPAVRAVGEGYGDKIFYLTAKTITRTVAEEAFSILKGKGLSYKTLTITSKEKMCLMDEVECNPEKCPYAKGHFDRVNDAVYELLTEQDTYQREVLLEQAEKWQVCPFEMCLDTSTWVDAVICDYNYVFDPNVYLKRFFGDGVKGDYLFLIDEAHNLVDRGRNMYSAVLCKEDFLEVKKVVKEHSRKLERILEKCNKVLLEYKRECQDEYRVMENIGALALQLMNLLGEMENFLEREQEEKVRSAVLEFSFEVRHFLNMYDLLDENYVIYTYHGAEGRFYLTLFCVNPKVNLQECLNKGRGTVFFSATLLPMGYYRSLFSTREDDYAICARSPFPRENLKLMIARDVSSKYTRRGQEEYGKLAQYILQTVTVKKGNYMVFFPSYKMLQDVYEIFEEKSSGMGLQSVLQSGNMTEGEKEEFLERFEGDQDGTLVGFCVMGGIFSEGIDLTGEKLIGAILVGTGLPQVGYEREILKNYYDEKNRAGFEYAYRYPGMNKVLQSAGRVIRTKEDRGIVLLLDERFLQRAYRELFPVEWGGYEICSLEDERGRVEVFWGDVYGDGKSRAPGEAGDVC</sequence>
<gene>
    <name evidence="17" type="ORF">PMF13cell1_02578</name>
</gene>
<comment type="similarity">
    <text evidence="15">Belongs to the helicase family. DinG subfamily.</text>
</comment>
<feature type="domain" description="Helicase ATP-binding" evidence="16">
    <location>
        <begin position="185"/>
        <end position="444"/>
    </location>
</feature>
<evidence type="ECO:0000256" key="12">
    <source>
        <dbReference type="ARBA" id="ARBA00023125"/>
    </source>
</evidence>
<keyword evidence="6" id="KW-0378">Hydrolase</keyword>
<accession>A0A4P6LY32</accession>
<keyword evidence="14" id="KW-0413">Isomerase</keyword>
<evidence type="ECO:0000256" key="11">
    <source>
        <dbReference type="ARBA" id="ARBA00023014"/>
    </source>
</evidence>
<dbReference type="Proteomes" id="UP000289794">
    <property type="component" value="Chromosome"/>
</dbReference>
<dbReference type="Pfam" id="PF06733">
    <property type="entry name" value="DEAD_2"/>
    <property type="match status" value="1"/>
</dbReference>
<evidence type="ECO:0000256" key="8">
    <source>
        <dbReference type="ARBA" id="ARBA00022839"/>
    </source>
</evidence>
<dbReference type="GO" id="GO:0016818">
    <property type="term" value="F:hydrolase activity, acting on acid anhydrides, in phosphorus-containing anhydrides"/>
    <property type="evidence" value="ECO:0007669"/>
    <property type="project" value="InterPro"/>
</dbReference>
<keyword evidence="3" id="KW-0479">Metal-binding</keyword>
<evidence type="ECO:0000313" key="17">
    <source>
        <dbReference type="EMBL" id="QBE97029.1"/>
    </source>
</evidence>
<keyword evidence="10" id="KW-0408">Iron</keyword>
<dbReference type="Gene3D" id="1.10.275.40">
    <property type="match status" value="1"/>
</dbReference>
<dbReference type="InterPro" id="IPR010614">
    <property type="entry name" value="RAD3-like_helicase_DEAD"/>
</dbReference>
<evidence type="ECO:0000256" key="1">
    <source>
        <dbReference type="ARBA" id="ARBA00022485"/>
    </source>
</evidence>
<dbReference type="SUPFAM" id="SSF52540">
    <property type="entry name" value="P-loop containing nucleoside triphosphate hydrolases"/>
    <property type="match status" value="2"/>
</dbReference>
<dbReference type="Pfam" id="PF13307">
    <property type="entry name" value="Helicase_C_2"/>
    <property type="match status" value="1"/>
</dbReference>
<dbReference type="GO" id="GO:0005524">
    <property type="term" value="F:ATP binding"/>
    <property type="evidence" value="ECO:0007669"/>
    <property type="project" value="UniProtKB-KW"/>
</dbReference>
<dbReference type="InterPro" id="IPR006554">
    <property type="entry name" value="Helicase-like_DEXD_c2"/>
</dbReference>
<dbReference type="GO" id="GO:0003677">
    <property type="term" value="F:DNA binding"/>
    <property type="evidence" value="ECO:0007669"/>
    <property type="project" value="UniProtKB-KW"/>
</dbReference>
<keyword evidence="1" id="KW-0004">4Fe-4S</keyword>
<dbReference type="PANTHER" id="PTHR11472">
    <property type="entry name" value="DNA REPAIR DEAD HELICASE RAD3/XP-D SUBFAMILY MEMBER"/>
    <property type="match status" value="1"/>
</dbReference>
<dbReference type="InterPro" id="IPR014001">
    <property type="entry name" value="Helicase_ATP-bd"/>
</dbReference>
<evidence type="ECO:0000256" key="14">
    <source>
        <dbReference type="ARBA" id="ARBA00023235"/>
    </source>
</evidence>
<dbReference type="KEGG" id="bpro:PMF13cell1_02578"/>
<evidence type="ECO:0000256" key="6">
    <source>
        <dbReference type="ARBA" id="ARBA00022801"/>
    </source>
</evidence>
<dbReference type="GO" id="GO:0004527">
    <property type="term" value="F:exonuclease activity"/>
    <property type="evidence" value="ECO:0007669"/>
    <property type="project" value="UniProtKB-KW"/>
</dbReference>
<dbReference type="PANTHER" id="PTHR11472:SF34">
    <property type="entry name" value="REGULATOR OF TELOMERE ELONGATION HELICASE 1"/>
    <property type="match status" value="1"/>
</dbReference>
<dbReference type="InterPro" id="IPR006555">
    <property type="entry name" value="ATP-dep_Helicase_C"/>
</dbReference>
<dbReference type="GO" id="GO:0006281">
    <property type="term" value="P:DNA repair"/>
    <property type="evidence" value="ECO:0007669"/>
    <property type="project" value="UniProtKB-KW"/>
</dbReference>
<evidence type="ECO:0000256" key="9">
    <source>
        <dbReference type="ARBA" id="ARBA00022840"/>
    </source>
</evidence>
<dbReference type="GO" id="GO:0051539">
    <property type="term" value="F:4 iron, 4 sulfur cluster binding"/>
    <property type="evidence" value="ECO:0007669"/>
    <property type="project" value="UniProtKB-KW"/>
</dbReference>
<evidence type="ECO:0000313" key="18">
    <source>
        <dbReference type="Proteomes" id="UP000289794"/>
    </source>
</evidence>
<keyword evidence="4" id="KW-0547">Nucleotide-binding</keyword>
<dbReference type="SMART" id="SM00491">
    <property type="entry name" value="HELICc2"/>
    <property type="match status" value="1"/>
</dbReference>
<name>A0A4P6LY32_9FIRM</name>
<evidence type="ECO:0000256" key="13">
    <source>
        <dbReference type="ARBA" id="ARBA00023204"/>
    </source>
</evidence>
<keyword evidence="9" id="KW-0067">ATP-binding</keyword>
<dbReference type="GO" id="GO:0046872">
    <property type="term" value="F:metal ion binding"/>
    <property type="evidence" value="ECO:0007669"/>
    <property type="project" value="UniProtKB-KW"/>
</dbReference>
<dbReference type="InterPro" id="IPR011604">
    <property type="entry name" value="PDDEXK-like_dom_sf"/>
</dbReference>
<evidence type="ECO:0000256" key="4">
    <source>
        <dbReference type="ARBA" id="ARBA00022741"/>
    </source>
</evidence>
<dbReference type="InterPro" id="IPR042493">
    <property type="entry name" value="XPD_DNA_FeS"/>
</dbReference>
<dbReference type="InterPro" id="IPR027417">
    <property type="entry name" value="P-loop_NTPase"/>
</dbReference>
<dbReference type="SMART" id="SM00487">
    <property type="entry name" value="DEXDc"/>
    <property type="match status" value="1"/>
</dbReference>
<evidence type="ECO:0000256" key="15">
    <source>
        <dbReference type="ARBA" id="ARBA00038058"/>
    </source>
</evidence>
<evidence type="ECO:0000256" key="7">
    <source>
        <dbReference type="ARBA" id="ARBA00022806"/>
    </source>
</evidence>
<protein>
    <recommendedName>
        <fullName evidence="16">Helicase ATP-binding domain-containing protein</fullName>
    </recommendedName>
</protein>
<dbReference type="InterPro" id="IPR014013">
    <property type="entry name" value="Helic_SF1/SF2_ATP-bd_DinG/Rad3"/>
</dbReference>
<dbReference type="Gene3D" id="3.90.320.10">
    <property type="match status" value="1"/>
</dbReference>
<dbReference type="GO" id="GO:0003678">
    <property type="term" value="F:DNA helicase activity"/>
    <property type="evidence" value="ECO:0007669"/>
    <property type="project" value="InterPro"/>
</dbReference>
<evidence type="ECO:0000256" key="10">
    <source>
        <dbReference type="ARBA" id="ARBA00023004"/>
    </source>
</evidence>
<dbReference type="Gene3D" id="3.40.50.300">
    <property type="entry name" value="P-loop containing nucleotide triphosphate hydrolases"/>
    <property type="match status" value="2"/>
</dbReference>
<dbReference type="AlphaFoldDB" id="A0A4P6LY32"/>
<dbReference type="RefSeq" id="WP_130180961.1">
    <property type="nucleotide sequence ID" value="NZ_CP035945.1"/>
</dbReference>
<dbReference type="InterPro" id="IPR045028">
    <property type="entry name" value="DinG/Rad3-like"/>
</dbReference>